<name>A0A7T5R2G0_9BACT</name>
<dbReference type="PIRSF" id="PIRSF016636">
    <property type="entry name" value="AlgI_DltB"/>
    <property type="match status" value="1"/>
</dbReference>
<dbReference type="InterPro" id="IPR004299">
    <property type="entry name" value="MBOAT_fam"/>
</dbReference>
<feature type="transmembrane region" description="Helical" evidence="10">
    <location>
        <begin position="390"/>
        <end position="408"/>
    </location>
</feature>
<feature type="transmembrane region" description="Helical" evidence="10">
    <location>
        <begin position="339"/>
        <end position="357"/>
    </location>
</feature>
<feature type="transmembrane region" description="Helical" evidence="10">
    <location>
        <begin position="35"/>
        <end position="57"/>
    </location>
</feature>
<dbReference type="InterPro" id="IPR051085">
    <property type="entry name" value="MB_O-acyltransferase"/>
</dbReference>
<keyword evidence="7 9" id="KW-0472">Membrane</keyword>
<evidence type="ECO:0000256" key="10">
    <source>
        <dbReference type="SAM" id="Phobius"/>
    </source>
</evidence>
<evidence type="ECO:0000256" key="3">
    <source>
        <dbReference type="ARBA" id="ARBA00022475"/>
    </source>
</evidence>
<evidence type="ECO:0000256" key="1">
    <source>
        <dbReference type="ARBA" id="ARBA00004651"/>
    </source>
</evidence>
<gene>
    <name evidence="11" type="ORF">HYS17_00475</name>
</gene>
<feature type="transmembrane region" description="Helical" evidence="10">
    <location>
        <begin position="315"/>
        <end position="332"/>
    </location>
</feature>
<evidence type="ECO:0000256" key="4">
    <source>
        <dbReference type="ARBA" id="ARBA00022679"/>
    </source>
</evidence>
<feature type="transmembrane region" description="Helical" evidence="10">
    <location>
        <begin position="175"/>
        <end position="193"/>
    </location>
</feature>
<dbReference type="AlphaFoldDB" id="A0A7T5R2G0"/>
<evidence type="ECO:0000256" key="9">
    <source>
        <dbReference type="PIRNR" id="PIRNR016636"/>
    </source>
</evidence>
<evidence type="ECO:0000256" key="6">
    <source>
        <dbReference type="ARBA" id="ARBA00022989"/>
    </source>
</evidence>
<reference evidence="11 12" key="1">
    <citation type="submission" date="2020-07" db="EMBL/GenBank/DDBJ databases">
        <title>Huge and variable diversity of episymbiotic CPR bacteria and DPANN archaea in groundwater ecosystems.</title>
        <authorList>
            <person name="He C.Y."/>
            <person name="Keren R."/>
            <person name="Whittaker M."/>
            <person name="Farag I.F."/>
            <person name="Doudna J."/>
            <person name="Cate J.H.D."/>
            <person name="Banfield J.F."/>
        </authorList>
    </citation>
    <scope>NUCLEOTIDE SEQUENCE [LARGE SCALE GENOMIC DNA]</scope>
    <source>
        <strain evidence="11">NC_groundwater_70_Ag_B-0.1um_54_66</strain>
    </source>
</reference>
<comment type="subcellular location">
    <subcellularLocation>
        <location evidence="1">Cell membrane</location>
        <topology evidence="1">Multi-pass membrane protein</topology>
    </subcellularLocation>
</comment>
<evidence type="ECO:0000313" key="11">
    <source>
        <dbReference type="EMBL" id="QQG36302.1"/>
    </source>
</evidence>
<feature type="transmembrane region" description="Helical" evidence="10">
    <location>
        <begin position="213"/>
        <end position="230"/>
    </location>
</feature>
<dbReference type="InterPro" id="IPR028362">
    <property type="entry name" value="AlgI"/>
</dbReference>
<dbReference type="PANTHER" id="PTHR13285:SF23">
    <property type="entry name" value="TEICHOIC ACID D-ALANYLTRANSFERASE"/>
    <property type="match status" value="1"/>
</dbReference>
<dbReference type="Pfam" id="PF03062">
    <property type="entry name" value="MBOAT"/>
    <property type="match status" value="1"/>
</dbReference>
<dbReference type="GO" id="GO:0042121">
    <property type="term" value="P:alginic acid biosynthetic process"/>
    <property type="evidence" value="ECO:0007669"/>
    <property type="project" value="InterPro"/>
</dbReference>
<dbReference type="InterPro" id="IPR024194">
    <property type="entry name" value="Ac/AlaTfrase_AlgI/DltB"/>
</dbReference>
<evidence type="ECO:0000313" key="12">
    <source>
        <dbReference type="Proteomes" id="UP000595362"/>
    </source>
</evidence>
<keyword evidence="8 9" id="KW-0012">Acyltransferase</keyword>
<dbReference type="PANTHER" id="PTHR13285">
    <property type="entry name" value="ACYLTRANSFERASE"/>
    <property type="match status" value="1"/>
</dbReference>
<keyword evidence="5 10" id="KW-0812">Transmembrane</keyword>
<dbReference type="Proteomes" id="UP000595362">
    <property type="component" value="Chromosome"/>
</dbReference>
<dbReference type="EMBL" id="CP066681">
    <property type="protein sequence ID" value="QQG36302.1"/>
    <property type="molecule type" value="Genomic_DNA"/>
</dbReference>
<dbReference type="PIRSF" id="PIRSF500217">
    <property type="entry name" value="AlgI"/>
    <property type="match status" value="1"/>
</dbReference>
<organism evidence="11 12">
    <name type="scientific">Micavibrio aeruginosavorus</name>
    <dbReference type="NCBI Taxonomy" id="349221"/>
    <lineage>
        <taxon>Bacteria</taxon>
        <taxon>Pseudomonadati</taxon>
        <taxon>Bdellovibrionota</taxon>
        <taxon>Bdellovibrionia</taxon>
        <taxon>Bdellovibrionales</taxon>
        <taxon>Pseudobdellovibrionaceae</taxon>
        <taxon>Micavibrio</taxon>
    </lineage>
</organism>
<keyword evidence="6 10" id="KW-1133">Transmembrane helix</keyword>
<evidence type="ECO:0000256" key="5">
    <source>
        <dbReference type="ARBA" id="ARBA00022692"/>
    </source>
</evidence>
<proteinExistence type="inferred from homology"/>
<comment type="similarity">
    <text evidence="2 9">Belongs to the membrane-bound acyltransferase family.</text>
</comment>
<feature type="transmembrane region" description="Helical" evidence="10">
    <location>
        <begin position="100"/>
        <end position="119"/>
    </location>
</feature>
<feature type="transmembrane region" description="Helical" evidence="10">
    <location>
        <begin position="69"/>
        <end position="88"/>
    </location>
</feature>
<accession>A0A7T5R2G0</accession>
<evidence type="ECO:0000256" key="7">
    <source>
        <dbReference type="ARBA" id="ARBA00023136"/>
    </source>
</evidence>
<dbReference type="GO" id="GO:0005886">
    <property type="term" value="C:plasma membrane"/>
    <property type="evidence" value="ECO:0007669"/>
    <property type="project" value="UniProtKB-SubCell"/>
</dbReference>
<protein>
    <submittedName>
        <fullName evidence="11">MBOAT family protein</fullName>
    </submittedName>
</protein>
<dbReference type="GO" id="GO:0016746">
    <property type="term" value="F:acyltransferase activity"/>
    <property type="evidence" value="ECO:0007669"/>
    <property type="project" value="UniProtKB-KW"/>
</dbReference>
<keyword evidence="3 9" id="KW-1003">Cell membrane</keyword>
<feature type="transmembrane region" description="Helical" evidence="10">
    <location>
        <begin position="428"/>
        <end position="448"/>
    </location>
</feature>
<evidence type="ECO:0000256" key="8">
    <source>
        <dbReference type="ARBA" id="ARBA00023315"/>
    </source>
</evidence>
<evidence type="ECO:0000256" key="2">
    <source>
        <dbReference type="ARBA" id="ARBA00010323"/>
    </source>
</evidence>
<keyword evidence="4 9" id="KW-0808">Transferase</keyword>
<sequence length="456" mass="51902">MLFNSLAYLSMLLLTRAVSLLTGRPALVFLASSIVFYLFAGWYDTFIFFGSVVVNWLICRYLPHNRLRLCAAILFNAGLLFFFKYAGFVTGTADNESSSYINAALPLGISFYTFQMLAYQIDVARGISKEASSFRSFALFISFFPQLIAGPIVRSRELLPQIERLFARRPRRLRLVAYGLSLFLLGLFKKVFIADSLSPFVDEIFNAGPESAVWAWLGGVLFSFQIYCDFSGYSDMAIGSAYLLGIRLPVNFRTPYLSQGPREFWQRWHITLSNWIRDYLYIPLGGSRGSVVKTGFVVIATMALAGLWHGADMTFVVWGGLWGAYIYATRYIPRGFLPIPGRILLHFSITVFLWVLFRSPDIHSALSYYKIMLGIEPGIPTQDSFHDERALLPALTAIAALLCCFHYLENRFSTLRTVRWLRHKDGIFLRSALITLTILIIMLPRVALNPFIYFRF</sequence>